<evidence type="ECO:0000256" key="2">
    <source>
        <dbReference type="ARBA" id="ARBA00010617"/>
    </source>
</evidence>
<evidence type="ECO:0000256" key="4">
    <source>
        <dbReference type="ARBA" id="ARBA00022723"/>
    </source>
</evidence>
<name>A0A1X2G7K2_9FUNG</name>
<comment type="caution">
    <text evidence="9">The sequence shown here is derived from an EMBL/GenBank/DDBJ whole genome shotgun (WGS) entry which is preliminary data.</text>
</comment>
<keyword evidence="3 8" id="KW-0349">Heme</keyword>
<dbReference type="GO" id="GO:0005506">
    <property type="term" value="F:iron ion binding"/>
    <property type="evidence" value="ECO:0007669"/>
    <property type="project" value="InterPro"/>
</dbReference>
<dbReference type="InterPro" id="IPR050196">
    <property type="entry name" value="Cytochrome_P450_Monoox"/>
</dbReference>
<evidence type="ECO:0000256" key="3">
    <source>
        <dbReference type="ARBA" id="ARBA00022617"/>
    </source>
</evidence>
<evidence type="ECO:0000256" key="5">
    <source>
        <dbReference type="ARBA" id="ARBA00023002"/>
    </source>
</evidence>
<dbReference type="Proteomes" id="UP000242146">
    <property type="component" value="Unassembled WGS sequence"/>
</dbReference>
<evidence type="ECO:0000256" key="1">
    <source>
        <dbReference type="ARBA" id="ARBA00001971"/>
    </source>
</evidence>
<dbReference type="AlphaFoldDB" id="A0A1X2G7K2"/>
<dbReference type="GO" id="GO:0020037">
    <property type="term" value="F:heme binding"/>
    <property type="evidence" value="ECO:0007669"/>
    <property type="project" value="InterPro"/>
</dbReference>
<dbReference type="PROSITE" id="PS00018">
    <property type="entry name" value="EF_HAND_1"/>
    <property type="match status" value="1"/>
</dbReference>
<dbReference type="InterPro" id="IPR001128">
    <property type="entry name" value="Cyt_P450"/>
</dbReference>
<dbReference type="STRING" id="101127.A0A1X2G7K2"/>
<sequence>MSDLKDLITSLSITAAGLARSPAGRRQLVKLIGIQVKLGLRSKPVQRYLQLARYMARLSVRGALLYVVVKYFVYRLFLHPANKLPGPAPGLFPFLGHFRQILAKDAGVVHREWANKYGPVYRYFAGGNNPSIMVAEPELVKQILTNNEFDFVKPPETKHFLTSVLGQGLLVAEGQAHRHQRKMLNPAFGPSVLHDMVPLMIRPTQQLIRQWHQLLRQGPADLVVSQGLGHLMLEIIGIAGFGTEFDAIRDPQHHPITRAYTDLFSGDKPMVAMLSMLFPWVGKVPFPRIKQVRRDVDLLRQSTQDLVLQAAKRTDIHEKNDLLALMIRQVDDDSGRKLSVKELQDQCLTFLAAGHETTSVAVSWCLHTLAHHPEIQDALRKEVSQVLSNMTPDNDQVASFPTFEDINHLSLLNNVCKETLRFTPPVPLTHRIAIKDFELQGNVYPKGTRVVISPMVSHFDKRQWGDDVDEFKPSRWDKAPANIISPYVYLPFLAGGRQCIGYRFALLEFKVVLALLIKNFKFTTTPGFQVRKGMQVSLRPLPNMTLHVESLF</sequence>
<dbReference type="SUPFAM" id="SSF48264">
    <property type="entry name" value="Cytochrome P450"/>
    <property type="match status" value="1"/>
</dbReference>
<comment type="similarity">
    <text evidence="2">Belongs to the cytochrome P450 family.</text>
</comment>
<evidence type="ECO:0000256" key="6">
    <source>
        <dbReference type="ARBA" id="ARBA00023004"/>
    </source>
</evidence>
<dbReference type="Pfam" id="PF00067">
    <property type="entry name" value="p450"/>
    <property type="match status" value="1"/>
</dbReference>
<dbReference type="PRINTS" id="PR00385">
    <property type="entry name" value="P450"/>
</dbReference>
<dbReference type="EMBL" id="MCGT01000035">
    <property type="protein sequence ID" value="ORX47073.1"/>
    <property type="molecule type" value="Genomic_DNA"/>
</dbReference>
<dbReference type="InterPro" id="IPR018247">
    <property type="entry name" value="EF_Hand_1_Ca_BS"/>
</dbReference>
<dbReference type="InterPro" id="IPR002401">
    <property type="entry name" value="Cyt_P450_E_grp-I"/>
</dbReference>
<dbReference type="PANTHER" id="PTHR24291">
    <property type="entry name" value="CYTOCHROME P450 FAMILY 4"/>
    <property type="match status" value="1"/>
</dbReference>
<evidence type="ECO:0000256" key="8">
    <source>
        <dbReference type="PIRSR" id="PIRSR602401-1"/>
    </source>
</evidence>
<dbReference type="PRINTS" id="PR00463">
    <property type="entry name" value="EP450I"/>
</dbReference>
<organism evidence="9 10">
    <name type="scientific">Hesseltinella vesiculosa</name>
    <dbReference type="NCBI Taxonomy" id="101127"/>
    <lineage>
        <taxon>Eukaryota</taxon>
        <taxon>Fungi</taxon>
        <taxon>Fungi incertae sedis</taxon>
        <taxon>Mucoromycota</taxon>
        <taxon>Mucoromycotina</taxon>
        <taxon>Mucoromycetes</taxon>
        <taxon>Mucorales</taxon>
        <taxon>Cunninghamellaceae</taxon>
        <taxon>Hesseltinella</taxon>
    </lineage>
</organism>
<reference evidence="9 10" key="1">
    <citation type="submission" date="2016-07" db="EMBL/GenBank/DDBJ databases">
        <title>Pervasive Adenine N6-methylation of Active Genes in Fungi.</title>
        <authorList>
            <consortium name="DOE Joint Genome Institute"/>
            <person name="Mondo S.J."/>
            <person name="Dannebaum R.O."/>
            <person name="Kuo R.C."/>
            <person name="Labutti K."/>
            <person name="Haridas S."/>
            <person name="Kuo A."/>
            <person name="Salamov A."/>
            <person name="Ahrendt S.R."/>
            <person name="Lipzen A."/>
            <person name="Sullivan W."/>
            <person name="Andreopoulos W.B."/>
            <person name="Clum A."/>
            <person name="Lindquist E."/>
            <person name="Daum C."/>
            <person name="Ramamoorthy G.K."/>
            <person name="Gryganskyi A."/>
            <person name="Culley D."/>
            <person name="Magnuson J.K."/>
            <person name="James T.Y."/>
            <person name="O'Malley M.A."/>
            <person name="Stajich J.E."/>
            <person name="Spatafora J.W."/>
            <person name="Visel A."/>
            <person name="Grigoriev I.V."/>
        </authorList>
    </citation>
    <scope>NUCLEOTIDE SEQUENCE [LARGE SCALE GENOMIC DNA]</scope>
    <source>
        <strain evidence="9 10">NRRL 3301</strain>
    </source>
</reference>
<evidence type="ECO:0000313" key="9">
    <source>
        <dbReference type="EMBL" id="ORX47073.1"/>
    </source>
</evidence>
<protein>
    <submittedName>
        <fullName evidence="9">Cytochrome P450</fullName>
    </submittedName>
</protein>
<keyword evidence="6 8" id="KW-0408">Iron</keyword>
<dbReference type="CDD" id="cd11069">
    <property type="entry name" value="CYP_FUM15-like"/>
    <property type="match status" value="1"/>
</dbReference>
<feature type="binding site" description="axial binding residue" evidence="8">
    <location>
        <position position="499"/>
    </location>
    <ligand>
        <name>heme</name>
        <dbReference type="ChEBI" id="CHEBI:30413"/>
    </ligand>
    <ligandPart>
        <name>Fe</name>
        <dbReference type="ChEBI" id="CHEBI:18248"/>
    </ligandPart>
</feature>
<gene>
    <name evidence="9" type="ORF">DM01DRAFT_1396705</name>
</gene>
<dbReference type="FunFam" id="1.10.630.10:FF:000182">
    <property type="entry name" value="Cytochrome P450 3A4"/>
    <property type="match status" value="1"/>
</dbReference>
<dbReference type="Gene3D" id="1.10.630.10">
    <property type="entry name" value="Cytochrome P450"/>
    <property type="match status" value="1"/>
</dbReference>
<keyword evidence="5" id="KW-0560">Oxidoreductase</keyword>
<evidence type="ECO:0000256" key="7">
    <source>
        <dbReference type="ARBA" id="ARBA00023033"/>
    </source>
</evidence>
<keyword evidence="7" id="KW-0503">Monooxygenase</keyword>
<comment type="cofactor">
    <cofactor evidence="1 8">
        <name>heme</name>
        <dbReference type="ChEBI" id="CHEBI:30413"/>
    </cofactor>
</comment>
<evidence type="ECO:0000313" key="10">
    <source>
        <dbReference type="Proteomes" id="UP000242146"/>
    </source>
</evidence>
<keyword evidence="4 8" id="KW-0479">Metal-binding</keyword>
<dbReference type="OrthoDB" id="1470350at2759"/>
<proteinExistence type="inferred from homology"/>
<dbReference type="GO" id="GO:0004497">
    <property type="term" value="F:monooxygenase activity"/>
    <property type="evidence" value="ECO:0007669"/>
    <property type="project" value="UniProtKB-KW"/>
</dbReference>
<dbReference type="PANTHER" id="PTHR24291:SF175">
    <property type="entry name" value="CYTOCHROME P450"/>
    <property type="match status" value="1"/>
</dbReference>
<dbReference type="InterPro" id="IPR036396">
    <property type="entry name" value="Cyt_P450_sf"/>
</dbReference>
<dbReference type="GO" id="GO:0016705">
    <property type="term" value="F:oxidoreductase activity, acting on paired donors, with incorporation or reduction of molecular oxygen"/>
    <property type="evidence" value="ECO:0007669"/>
    <property type="project" value="InterPro"/>
</dbReference>
<accession>A0A1X2G7K2</accession>
<keyword evidence="10" id="KW-1185">Reference proteome</keyword>